<dbReference type="Proteomes" id="UP001424741">
    <property type="component" value="Unassembled WGS sequence"/>
</dbReference>
<sequence>MTFSDSRIAKLLESEYVPVWESVSPVRIVTFDLGEGRSFTGTANGEIAIYFCTPQGKVFEILPALQSPAVTLTAMKEALAFYKEHKWGGLNEEEIRSYHRERMRKAAAGKYQELVNSGNPPTMLIKKEVAQLKAEEVYPDSRRGEISRDHYIRMAVDDATRDMRVMIYSKVATPGVTEHRTRVLGDAMTVVEPGGKGYYQWQIGRAFHGLAPESYHKLYRDRLVEKVQKKAKAENPHGVPNIPVVYPPMRVKIPLETPEQWKEMLFEHIFKQELKGGRVKYNSDSLEAINLIEE</sequence>
<gene>
    <name evidence="1" type="ORF">Rhal01_03790</name>
</gene>
<accession>A0ABP9V4J8</accession>
<protein>
    <recommendedName>
        <fullName evidence="3">Large polyvalent protein associated domain-containing protein</fullName>
    </recommendedName>
</protein>
<reference evidence="1 2" key="1">
    <citation type="submission" date="2024-02" db="EMBL/GenBank/DDBJ databases">
        <title>Rubritalea halochordaticola NBRC 107102.</title>
        <authorList>
            <person name="Ichikawa N."/>
            <person name="Katano-Makiyama Y."/>
            <person name="Hidaka K."/>
        </authorList>
    </citation>
    <scope>NUCLEOTIDE SEQUENCE [LARGE SCALE GENOMIC DNA]</scope>
    <source>
        <strain evidence="1 2">NBRC 107102</strain>
    </source>
</reference>
<evidence type="ECO:0000313" key="2">
    <source>
        <dbReference type="Proteomes" id="UP001424741"/>
    </source>
</evidence>
<evidence type="ECO:0000313" key="1">
    <source>
        <dbReference type="EMBL" id="GAA5497594.1"/>
    </source>
</evidence>
<keyword evidence="2" id="KW-1185">Reference proteome</keyword>
<name>A0ABP9V4J8_9BACT</name>
<organism evidence="1 2">
    <name type="scientific">Rubritalea halochordaticola</name>
    <dbReference type="NCBI Taxonomy" id="714537"/>
    <lineage>
        <taxon>Bacteria</taxon>
        <taxon>Pseudomonadati</taxon>
        <taxon>Verrucomicrobiota</taxon>
        <taxon>Verrucomicrobiia</taxon>
        <taxon>Verrucomicrobiales</taxon>
        <taxon>Rubritaleaceae</taxon>
        <taxon>Rubritalea</taxon>
    </lineage>
</organism>
<dbReference type="RefSeq" id="WP_346190076.1">
    <property type="nucleotide sequence ID" value="NZ_BAABRL010000018.1"/>
</dbReference>
<evidence type="ECO:0008006" key="3">
    <source>
        <dbReference type="Google" id="ProtNLM"/>
    </source>
</evidence>
<comment type="caution">
    <text evidence="1">The sequence shown here is derived from an EMBL/GenBank/DDBJ whole genome shotgun (WGS) entry which is preliminary data.</text>
</comment>
<dbReference type="EMBL" id="BAABRL010000018">
    <property type="protein sequence ID" value="GAA5497594.1"/>
    <property type="molecule type" value="Genomic_DNA"/>
</dbReference>
<proteinExistence type="predicted"/>